<dbReference type="HOGENOM" id="CLU_612861_0_0_1"/>
<dbReference type="InParanoid" id="Q9UB01"/>
<dbReference type="CTD" id="177315"/>
<dbReference type="PeptideAtlas" id="Q9UB01"/>
<name>Q9UB01_CAEEL</name>
<dbReference type="FunCoup" id="Q9UB01">
    <property type="interactions" value="1467"/>
</dbReference>
<dbReference type="RefSeq" id="NP_500786.1">
    <property type="nucleotide sequence ID" value="NM_068385.3"/>
</dbReference>
<dbReference type="AGR" id="WB:WBGene00021155"/>
<feature type="region of interest" description="Disordered" evidence="2">
    <location>
        <begin position="273"/>
        <end position="365"/>
    </location>
</feature>
<dbReference type="eggNOG" id="ENOG502SFWQ">
    <property type="taxonomic scope" value="Eukaryota"/>
</dbReference>
<dbReference type="OrthoDB" id="5826361at2759"/>
<dbReference type="PaxDb" id="6239-Y4C6B.1"/>
<feature type="coiled-coil region" evidence="1">
    <location>
        <begin position="220"/>
        <end position="247"/>
    </location>
</feature>
<accession>Q9UB01</accession>
<evidence type="ECO:0007829" key="6">
    <source>
        <dbReference type="PeptideAtlas" id="Q9UB01"/>
    </source>
</evidence>
<feature type="compositionally biased region" description="Low complexity" evidence="2">
    <location>
        <begin position="289"/>
        <end position="312"/>
    </location>
</feature>
<dbReference type="KEGG" id="cel:CELE_Y4C6B.1"/>
<keyword evidence="4" id="KW-1185">Reference proteome</keyword>
<dbReference type="Bgee" id="WBGene00021155">
    <property type="expression patterns" value="Expressed in pharyngeal muscle cell (C elegans) and 4 other cell types or tissues"/>
</dbReference>
<evidence type="ECO:0000313" key="3">
    <source>
        <dbReference type="EMBL" id="CCD71121.1"/>
    </source>
</evidence>
<feature type="compositionally biased region" description="Acidic residues" evidence="2">
    <location>
        <begin position="426"/>
        <end position="442"/>
    </location>
</feature>
<reference evidence="3 4" key="1">
    <citation type="journal article" date="1998" name="Science">
        <title>Genome sequence of the nematode C. elegans: a platform for investigating biology.</title>
        <authorList>
            <consortium name="The C. elegans sequencing consortium"/>
            <person name="Sulson J.E."/>
            <person name="Waterston R."/>
        </authorList>
    </citation>
    <scope>NUCLEOTIDE SEQUENCE [LARGE SCALE GENOMIC DNA]</scope>
    <source>
        <strain evidence="3 4">Bristol N2</strain>
    </source>
</reference>
<keyword evidence="6" id="KW-1267">Proteomics identification</keyword>
<feature type="region of interest" description="Disordered" evidence="2">
    <location>
        <begin position="384"/>
        <end position="404"/>
    </location>
</feature>
<keyword evidence="1" id="KW-0175">Coiled coil</keyword>
<gene>
    <name evidence="3" type="ORF">CELE_Y4C6B.1</name>
    <name evidence="3 5" type="ORF">Y4C6B.1</name>
</gene>
<dbReference type="GeneID" id="177315"/>
<dbReference type="Proteomes" id="UP000001940">
    <property type="component" value="Chromosome IV"/>
</dbReference>
<evidence type="ECO:0000256" key="1">
    <source>
        <dbReference type="SAM" id="Coils"/>
    </source>
</evidence>
<dbReference type="PIR" id="T34018">
    <property type="entry name" value="T34018"/>
</dbReference>
<dbReference type="SMR" id="Q9UB01"/>
<dbReference type="EMBL" id="BX284604">
    <property type="protein sequence ID" value="CCD71121.1"/>
    <property type="molecule type" value="Genomic_DNA"/>
</dbReference>
<feature type="region of interest" description="Disordered" evidence="2">
    <location>
        <begin position="418"/>
        <end position="442"/>
    </location>
</feature>
<evidence type="ECO:0000313" key="5">
    <source>
        <dbReference type="WormBase" id="Y4C6B.1"/>
    </source>
</evidence>
<sequence length="442" mass="49367">MSDTPSKKQKRRATIFVTGPQSKKTIFEGEEIKEEGNQTTLQDLAIARQRLHNELAVVNTTSGIEILMQIVMDELEVVRHRLRENGQRMRNFFGDGAVQIRAILIRIFSKSISSRNMLEYKKDAKVILNELCDQNITYKMPRYTLNDMEEILLTDDLEDGVIQRRSEKWECLPERQKPMFDEDEDAFCEFRKMNVPMSMTFDDDDEDRLSMPSTRTGVTALTTEDQMAAIQNQLAMLSKQLMCLQKSGVETKRASSRASSRRGGIIAKKASLEISSNSSSDVSEDEGKGPSVCSPSSSSKTSTASVQLAPMCMAPPPPPPPPLPKMSQKIPLSEIKSDNKLSTVTPSKPAEKKSSPKSLPPAETIVSNRPYLTDIAHGRSMLKKTVRSPGGSPACQVRHQKRPVSSFEAALRDRFRGFHGDASFSEQEENGEDDDLSATWDE</sequence>
<dbReference type="AlphaFoldDB" id="Q9UB01"/>
<protein>
    <submittedName>
        <fullName evidence="3">WH2 domain-containing protein</fullName>
    </submittedName>
</protein>
<dbReference type="UCSC" id="Y4C6B.1">
    <property type="organism name" value="c. elegans"/>
</dbReference>
<evidence type="ECO:0000313" key="4">
    <source>
        <dbReference type="Proteomes" id="UP000001940"/>
    </source>
</evidence>
<dbReference type="WormBase" id="Y4C6B.1">
    <property type="protein sequence ID" value="CE21305"/>
    <property type="gene ID" value="WBGene00021155"/>
</dbReference>
<feature type="compositionally biased region" description="Pro residues" evidence="2">
    <location>
        <begin position="313"/>
        <end position="324"/>
    </location>
</feature>
<evidence type="ECO:0000256" key="2">
    <source>
        <dbReference type="SAM" id="MobiDB-lite"/>
    </source>
</evidence>
<proteinExistence type="evidence at protein level"/>
<dbReference type="OMA" id="EDAFCEF"/>
<organism evidence="3 4">
    <name type="scientific">Caenorhabditis elegans</name>
    <dbReference type="NCBI Taxonomy" id="6239"/>
    <lineage>
        <taxon>Eukaryota</taxon>
        <taxon>Metazoa</taxon>
        <taxon>Ecdysozoa</taxon>
        <taxon>Nematoda</taxon>
        <taxon>Chromadorea</taxon>
        <taxon>Rhabditida</taxon>
        <taxon>Rhabditina</taxon>
        <taxon>Rhabditomorpha</taxon>
        <taxon>Rhabditoidea</taxon>
        <taxon>Rhabditidae</taxon>
        <taxon>Peloderinae</taxon>
        <taxon>Caenorhabditis</taxon>
    </lineage>
</organism>
<dbReference type="IntAct" id="Q9UB01">
    <property type="interactions" value="2"/>
</dbReference>